<organism evidence="1 2">
    <name type="scientific">Ancylostoma ceylanicum</name>
    <dbReference type="NCBI Taxonomy" id="53326"/>
    <lineage>
        <taxon>Eukaryota</taxon>
        <taxon>Metazoa</taxon>
        <taxon>Ecdysozoa</taxon>
        <taxon>Nematoda</taxon>
        <taxon>Chromadorea</taxon>
        <taxon>Rhabditida</taxon>
        <taxon>Rhabditina</taxon>
        <taxon>Rhabditomorpha</taxon>
        <taxon>Strongyloidea</taxon>
        <taxon>Ancylostomatidae</taxon>
        <taxon>Ancylostomatinae</taxon>
        <taxon>Ancylostoma</taxon>
    </lineage>
</organism>
<dbReference type="AlphaFoldDB" id="A0A016SBG0"/>
<protein>
    <submittedName>
        <fullName evidence="1">Uncharacterized protein</fullName>
    </submittedName>
</protein>
<evidence type="ECO:0000313" key="1">
    <source>
        <dbReference type="EMBL" id="EYB88008.1"/>
    </source>
</evidence>
<dbReference type="Proteomes" id="UP000024635">
    <property type="component" value="Unassembled WGS sequence"/>
</dbReference>
<dbReference type="EMBL" id="JARK01001589">
    <property type="protein sequence ID" value="EYB88008.1"/>
    <property type="molecule type" value="Genomic_DNA"/>
</dbReference>
<evidence type="ECO:0000313" key="2">
    <source>
        <dbReference type="Proteomes" id="UP000024635"/>
    </source>
</evidence>
<keyword evidence="2" id="KW-1185">Reference proteome</keyword>
<gene>
    <name evidence="1" type="primary">Acey_s0253.g251</name>
    <name evidence="1" type="ORF">Y032_0253g251</name>
</gene>
<dbReference type="OrthoDB" id="550309at2759"/>
<sequence length="95" mass="10758">MSSLPNIFKVFLEIIRARWTVALFQGKCEVACDVLSELEKSSITKEILEVREGSSSLVLVVPSCRHPRPRLGKTEAALPGYRMRLLRSRLLILAY</sequence>
<accession>A0A016SBG0</accession>
<comment type="caution">
    <text evidence="1">The sequence shown here is derived from an EMBL/GenBank/DDBJ whole genome shotgun (WGS) entry which is preliminary data.</text>
</comment>
<proteinExistence type="predicted"/>
<reference evidence="2" key="1">
    <citation type="journal article" date="2015" name="Nat. Genet.">
        <title>The genome and transcriptome of the zoonotic hookworm Ancylostoma ceylanicum identify infection-specific gene families.</title>
        <authorList>
            <person name="Schwarz E.M."/>
            <person name="Hu Y."/>
            <person name="Antoshechkin I."/>
            <person name="Miller M.M."/>
            <person name="Sternberg P.W."/>
            <person name="Aroian R.V."/>
        </authorList>
    </citation>
    <scope>NUCLEOTIDE SEQUENCE</scope>
    <source>
        <strain evidence="2">HY135</strain>
    </source>
</reference>
<name>A0A016SBG0_9BILA</name>